<evidence type="ECO:0000313" key="5">
    <source>
        <dbReference type="EMBL" id="KAL3786023.1"/>
    </source>
</evidence>
<dbReference type="PANTHER" id="PTHR48112:SF15">
    <property type="entry name" value="HMG BOX DOMAIN-CONTAINING PROTEIN"/>
    <property type="match status" value="1"/>
</dbReference>
<feature type="region of interest" description="Disordered" evidence="3">
    <location>
        <begin position="367"/>
        <end position="406"/>
    </location>
</feature>
<dbReference type="InterPro" id="IPR050342">
    <property type="entry name" value="HMGB"/>
</dbReference>
<feature type="compositionally biased region" description="Basic and acidic residues" evidence="3">
    <location>
        <begin position="1"/>
        <end position="22"/>
    </location>
</feature>
<protein>
    <recommendedName>
        <fullName evidence="4">HMG box domain-containing protein</fullName>
    </recommendedName>
</protein>
<feature type="region of interest" description="Disordered" evidence="3">
    <location>
        <begin position="1"/>
        <end position="51"/>
    </location>
</feature>
<feature type="domain" description="HMG box" evidence="4">
    <location>
        <begin position="131"/>
        <end position="212"/>
    </location>
</feature>
<organism evidence="5 6">
    <name type="scientific">Cyclotella cryptica</name>
    <dbReference type="NCBI Taxonomy" id="29204"/>
    <lineage>
        <taxon>Eukaryota</taxon>
        <taxon>Sar</taxon>
        <taxon>Stramenopiles</taxon>
        <taxon>Ochrophyta</taxon>
        <taxon>Bacillariophyta</taxon>
        <taxon>Coscinodiscophyceae</taxon>
        <taxon>Thalassiosirophycidae</taxon>
        <taxon>Stephanodiscales</taxon>
        <taxon>Stephanodiscaceae</taxon>
        <taxon>Cyclotella</taxon>
    </lineage>
</organism>
<evidence type="ECO:0000256" key="1">
    <source>
        <dbReference type="ARBA" id="ARBA00023125"/>
    </source>
</evidence>
<reference evidence="5 6" key="1">
    <citation type="journal article" date="2020" name="G3 (Bethesda)">
        <title>Improved Reference Genome for Cyclotella cryptica CCMP332, a Model for Cell Wall Morphogenesis, Salinity Adaptation, and Lipid Production in Diatoms (Bacillariophyta).</title>
        <authorList>
            <person name="Roberts W.R."/>
            <person name="Downey K.M."/>
            <person name="Ruck E.C."/>
            <person name="Traller J.C."/>
            <person name="Alverson A.J."/>
        </authorList>
    </citation>
    <scope>NUCLEOTIDE SEQUENCE [LARGE SCALE GENOMIC DNA]</scope>
    <source>
        <strain evidence="5 6">CCMP332</strain>
    </source>
</reference>
<dbReference type="AlphaFoldDB" id="A0ABD3PD92"/>
<dbReference type="GO" id="GO:0005634">
    <property type="term" value="C:nucleus"/>
    <property type="evidence" value="ECO:0007669"/>
    <property type="project" value="UniProtKB-UniRule"/>
</dbReference>
<feature type="domain" description="HMG box" evidence="4">
    <location>
        <begin position="219"/>
        <end position="277"/>
    </location>
</feature>
<dbReference type="SUPFAM" id="SSF47095">
    <property type="entry name" value="HMG-box"/>
    <property type="match status" value="2"/>
</dbReference>
<comment type="caution">
    <text evidence="5">The sequence shown here is derived from an EMBL/GenBank/DDBJ whole genome shotgun (WGS) entry which is preliminary data.</text>
</comment>
<dbReference type="PROSITE" id="PS50118">
    <property type="entry name" value="HMG_BOX_2"/>
    <property type="match status" value="2"/>
</dbReference>
<feature type="compositionally biased region" description="Basic and acidic residues" evidence="3">
    <location>
        <begin position="270"/>
        <end position="292"/>
    </location>
</feature>
<accession>A0ABD3PD92</accession>
<dbReference type="InterPro" id="IPR036910">
    <property type="entry name" value="HMG_box_dom_sf"/>
</dbReference>
<evidence type="ECO:0000256" key="2">
    <source>
        <dbReference type="PROSITE-ProRule" id="PRU00267"/>
    </source>
</evidence>
<keyword evidence="1 2" id="KW-0238">DNA-binding</keyword>
<dbReference type="PANTHER" id="PTHR48112">
    <property type="entry name" value="HIGH MOBILITY GROUP PROTEIN DSP1"/>
    <property type="match status" value="1"/>
</dbReference>
<keyword evidence="6" id="KW-1185">Reference proteome</keyword>
<dbReference type="Pfam" id="PF00505">
    <property type="entry name" value="HMG_box"/>
    <property type="match status" value="1"/>
</dbReference>
<dbReference type="Gene3D" id="1.10.30.10">
    <property type="entry name" value="High mobility group box domain"/>
    <property type="match status" value="2"/>
</dbReference>
<dbReference type="SMART" id="SM00398">
    <property type="entry name" value="HMG"/>
    <property type="match status" value="2"/>
</dbReference>
<feature type="DNA-binding region" description="HMG box" evidence="2">
    <location>
        <begin position="131"/>
        <end position="212"/>
    </location>
</feature>
<evidence type="ECO:0000259" key="4">
    <source>
        <dbReference type="PROSITE" id="PS50118"/>
    </source>
</evidence>
<dbReference type="InterPro" id="IPR009071">
    <property type="entry name" value="HMG_box_dom"/>
</dbReference>
<dbReference type="GO" id="GO:0003677">
    <property type="term" value="F:DNA binding"/>
    <property type="evidence" value="ECO:0007669"/>
    <property type="project" value="UniProtKB-UniRule"/>
</dbReference>
<dbReference type="Proteomes" id="UP001516023">
    <property type="component" value="Unassembled WGS sequence"/>
</dbReference>
<proteinExistence type="predicted"/>
<dbReference type="EMBL" id="JABMIG020000204">
    <property type="protein sequence ID" value="KAL3786023.1"/>
    <property type="molecule type" value="Genomic_DNA"/>
</dbReference>
<feature type="region of interest" description="Disordered" evidence="3">
    <location>
        <begin position="270"/>
        <end position="294"/>
    </location>
</feature>
<feature type="DNA-binding region" description="HMG box" evidence="2">
    <location>
        <begin position="219"/>
        <end position="277"/>
    </location>
</feature>
<sequence length="406" mass="45611">MPNPARTEKIEVKDIKRTEPEGKPAMSDNDDNIPKDQEGGRNTNGASCEETDDEIAYGLPVIDSKDPNAAIQQELIATSTPTTALELALKAELDRQLQLNERLHSEISKLKTFLSKRKQTYKRKRKEEEAPRKSLSAYNLFVRERFAKLAKENETALQSGDMQQQLTRIPPAKKVAEAGHAWKALSAEEKAKYEEMAKPDRDRYEEQMANYQAPEKQNRKRNKTGYNLFFSAHVLRMKNSDSGVPSERGSVARIVGDAWKKMSAEEKDFYEREADKQNDLPQDKEGGVDSMHHQAHPPVNMHHGGYDRAPPVLVDTLPPPQAVGSPLTGYGPPIDRPEYLGPHPPVIHPTNGYYDSRYAPGPYGGYEYFGYPPPPQGHPGQSSTRGQPPPDMYAYTSPEYRGPPPY</sequence>
<gene>
    <name evidence="5" type="ORF">HJC23_001420</name>
</gene>
<dbReference type="Pfam" id="PF09011">
    <property type="entry name" value="HMG_box_2"/>
    <property type="match status" value="1"/>
</dbReference>
<name>A0ABD3PD92_9STRA</name>
<evidence type="ECO:0000313" key="6">
    <source>
        <dbReference type="Proteomes" id="UP001516023"/>
    </source>
</evidence>
<evidence type="ECO:0000256" key="3">
    <source>
        <dbReference type="SAM" id="MobiDB-lite"/>
    </source>
</evidence>
<keyword evidence="2" id="KW-0539">Nucleus</keyword>